<organism evidence="1 3">
    <name type="scientific">Paracoccus sediminis</name>
    <dbReference type="NCBI Taxonomy" id="1214787"/>
    <lineage>
        <taxon>Bacteria</taxon>
        <taxon>Pseudomonadati</taxon>
        <taxon>Pseudomonadota</taxon>
        <taxon>Alphaproteobacteria</taxon>
        <taxon>Rhodobacterales</taxon>
        <taxon>Paracoccaceae</taxon>
        <taxon>Paracoccus</taxon>
    </lineage>
</organism>
<evidence type="ECO:0000313" key="2">
    <source>
        <dbReference type="EMBL" id="TBN53023.1"/>
    </source>
</evidence>
<dbReference type="InterPro" id="IPR021466">
    <property type="entry name" value="Put_rhamnosyl_transferase"/>
</dbReference>
<keyword evidence="4" id="KW-1185">Reference proteome</keyword>
<dbReference type="Proteomes" id="UP000198409">
    <property type="component" value="Unassembled WGS sequence"/>
</dbReference>
<reference evidence="3" key="1">
    <citation type="submission" date="2017-06" db="EMBL/GenBank/DDBJ databases">
        <authorList>
            <person name="Varghese N."/>
            <person name="Submissions S."/>
        </authorList>
    </citation>
    <scope>NUCLEOTIDE SEQUENCE [LARGE SCALE GENOMIC DNA]</scope>
    <source>
        <strain evidence="3">DSM 26170</strain>
    </source>
</reference>
<dbReference type="EMBL" id="SIRL01000001">
    <property type="protein sequence ID" value="TBN53023.1"/>
    <property type="molecule type" value="Genomic_DNA"/>
</dbReference>
<evidence type="ECO:0000313" key="3">
    <source>
        <dbReference type="Proteomes" id="UP000198409"/>
    </source>
</evidence>
<gene>
    <name evidence="2" type="ORF">EYF88_02135</name>
    <name evidence="1" type="ORF">SAMN06265378_101196</name>
</gene>
<keyword evidence="1" id="KW-0808">Transferase</keyword>
<dbReference type="Pfam" id="PF11316">
    <property type="entry name" value="Rhamno_transf"/>
    <property type="match status" value="1"/>
</dbReference>
<dbReference type="EMBL" id="FZNM01000001">
    <property type="protein sequence ID" value="SNR23612.1"/>
    <property type="molecule type" value="Genomic_DNA"/>
</dbReference>
<dbReference type="OrthoDB" id="9771846at2"/>
<reference evidence="2 4" key="3">
    <citation type="submission" date="2019-02" db="EMBL/GenBank/DDBJ databases">
        <authorList>
            <person name="Zhang G."/>
        </authorList>
    </citation>
    <scope>NUCLEOTIDE SEQUENCE [LARGE SCALE GENOMIC DNA]</scope>
    <source>
        <strain evidence="2 4">CMB17</strain>
    </source>
</reference>
<sequence>MRVQMLGLCRFSYLGLRGYQRDHQTVAERRAFLYDPDRLARRWRWFTTLALPGWLAQTDPDFTLVIMTGPDLPQPYRSRLHDLAAATPQMRLEIVPPMDRHLDACRAAVAPHVDAGADVVGHFRHDDDDAVALDYITRARRDFLRVRGLWRAHGRLSLDHSRGLMLRAGAGGAQFVPRIAHNMGVALTVFLPPEEPKTALHFNHTRLPLWMPGVAVTQPLMFIRGIHPDSDSGDIGPGIGYEIAADDLDRQLASRFGLGQAELDDLARGEALGGSC</sequence>
<dbReference type="GO" id="GO:0016740">
    <property type="term" value="F:transferase activity"/>
    <property type="evidence" value="ECO:0007669"/>
    <property type="project" value="UniProtKB-KW"/>
</dbReference>
<protein>
    <submittedName>
        <fullName evidence="1">Putative rhamnosyl transferase</fullName>
    </submittedName>
</protein>
<evidence type="ECO:0000313" key="4">
    <source>
        <dbReference type="Proteomes" id="UP000292859"/>
    </source>
</evidence>
<dbReference type="Proteomes" id="UP000292859">
    <property type="component" value="Unassembled WGS sequence"/>
</dbReference>
<reference evidence="1" key="2">
    <citation type="submission" date="2017-06" db="EMBL/GenBank/DDBJ databases">
        <authorList>
            <person name="Kim H.J."/>
            <person name="Triplett B.A."/>
        </authorList>
    </citation>
    <scope>NUCLEOTIDE SEQUENCE [LARGE SCALE GENOMIC DNA]</scope>
    <source>
        <strain evidence="1">DSM 26170</strain>
    </source>
</reference>
<proteinExistence type="predicted"/>
<name>A0A238UNC8_9RHOB</name>
<dbReference type="AlphaFoldDB" id="A0A238UNC8"/>
<evidence type="ECO:0000313" key="1">
    <source>
        <dbReference type="EMBL" id="SNR23612.1"/>
    </source>
</evidence>
<accession>A0A238UNC8</accession>
<dbReference type="RefSeq" id="WP_089386313.1">
    <property type="nucleotide sequence ID" value="NZ_FZNM01000001.1"/>
</dbReference>